<dbReference type="Gene3D" id="1.10.260.40">
    <property type="entry name" value="lambda repressor-like DNA-binding domains"/>
    <property type="match status" value="1"/>
</dbReference>
<dbReference type="GO" id="GO:0031419">
    <property type="term" value="F:cobalamin binding"/>
    <property type="evidence" value="ECO:0007669"/>
    <property type="project" value="InterPro"/>
</dbReference>
<dbReference type="GO" id="GO:0046872">
    <property type="term" value="F:metal ion binding"/>
    <property type="evidence" value="ECO:0007669"/>
    <property type="project" value="UniProtKB-KW"/>
</dbReference>
<dbReference type="GO" id="GO:0003677">
    <property type="term" value="F:DNA binding"/>
    <property type="evidence" value="ECO:0007669"/>
    <property type="project" value="InterPro"/>
</dbReference>
<dbReference type="Gene3D" id="3.40.50.280">
    <property type="entry name" value="Cobalamin-binding domain"/>
    <property type="match status" value="1"/>
</dbReference>
<dbReference type="InterPro" id="IPR036594">
    <property type="entry name" value="Meth_synthase_dom"/>
</dbReference>
<dbReference type="GO" id="GO:0050667">
    <property type="term" value="P:homocysteine metabolic process"/>
    <property type="evidence" value="ECO:0007669"/>
    <property type="project" value="TreeGrafter"/>
</dbReference>
<dbReference type="SMART" id="SM00530">
    <property type="entry name" value="HTH_XRE"/>
    <property type="match status" value="1"/>
</dbReference>
<keyword evidence="2" id="KW-0170">Cobalt</keyword>
<dbReference type="Pfam" id="PF01381">
    <property type="entry name" value="HTH_3"/>
    <property type="match status" value="1"/>
</dbReference>
<dbReference type="GO" id="GO:0008705">
    <property type="term" value="F:methionine synthase activity"/>
    <property type="evidence" value="ECO:0007669"/>
    <property type="project" value="TreeGrafter"/>
</dbReference>
<dbReference type="Gene3D" id="1.10.1240.10">
    <property type="entry name" value="Methionine synthase domain"/>
    <property type="match status" value="1"/>
</dbReference>
<dbReference type="Proteomes" id="UP000294902">
    <property type="component" value="Unassembled WGS sequence"/>
</dbReference>
<sequence length="299" mass="33298">MDNFGISLKSLRQEKNLRQIDLAKSLGVGQTTIANYEQGIRFPNEATLVRIADFFNISLDSLLGRQPIIINTENNNKSTLTIDQPILVSSIIKNYIHALLSNNKDLGIKIILDAFHQGVNVQDIYMKILEPSLKEVGRLWECNQVHVGQEHYFTEITQSIMSKLYLDTTSVDSKKHKIITMAVNGEYHQIGIRMVTNLLELDGWKTYYLGVNIPSDSIIKMIVKEKADVLAISATMPFNVNSVTALINTIRLTKSCSNVKVMVGGNAFNTNVDLWQKIGADAYAGNGIDAVKIANKLVT</sequence>
<dbReference type="InterPro" id="IPR050554">
    <property type="entry name" value="Met_Synthase/Corrinoid"/>
</dbReference>
<feature type="domain" description="HTH cro/C1-type" evidence="3">
    <location>
        <begin position="8"/>
        <end position="62"/>
    </location>
</feature>
<evidence type="ECO:0000256" key="2">
    <source>
        <dbReference type="ARBA" id="ARBA00023285"/>
    </source>
</evidence>
<dbReference type="PANTHER" id="PTHR45833">
    <property type="entry name" value="METHIONINE SYNTHASE"/>
    <property type="match status" value="1"/>
</dbReference>
<dbReference type="InterPro" id="IPR003759">
    <property type="entry name" value="Cbl-bd_cap"/>
</dbReference>
<dbReference type="InterPro" id="IPR010982">
    <property type="entry name" value="Lambda_DNA-bd_dom_sf"/>
</dbReference>
<evidence type="ECO:0000256" key="1">
    <source>
        <dbReference type="ARBA" id="ARBA00022723"/>
    </source>
</evidence>
<evidence type="ECO:0000259" key="3">
    <source>
        <dbReference type="PROSITE" id="PS50943"/>
    </source>
</evidence>
<dbReference type="RefSeq" id="WP_132250066.1">
    <property type="nucleotide sequence ID" value="NZ_SMAL01000002.1"/>
</dbReference>
<gene>
    <name evidence="5" type="ORF">EDC18_10230</name>
</gene>
<dbReference type="PROSITE" id="PS51332">
    <property type="entry name" value="B12_BINDING"/>
    <property type="match status" value="1"/>
</dbReference>
<dbReference type="GO" id="GO:0005829">
    <property type="term" value="C:cytosol"/>
    <property type="evidence" value="ECO:0007669"/>
    <property type="project" value="TreeGrafter"/>
</dbReference>
<dbReference type="CDD" id="cd00093">
    <property type="entry name" value="HTH_XRE"/>
    <property type="match status" value="1"/>
</dbReference>
<protein>
    <submittedName>
        <fullName evidence="5">Methanogenic corrinoid protein MtbC1</fullName>
    </submittedName>
</protein>
<dbReference type="EMBL" id="SMAL01000002">
    <property type="protein sequence ID" value="TCT16016.1"/>
    <property type="molecule type" value="Genomic_DNA"/>
</dbReference>
<evidence type="ECO:0000259" key="4">
    <source>
        <dbReference type="PROSITE" id="PS51332"/>
    </source>
</evidence>
<dbReference type="PROSITE" id="PS50943">
    <property type="entry name" value="HTH_CROC1"/>
    <property type="match status" value="1"/>
</dbReference>
<keyword evidence="6" id="KW-1185">Reference proteome</keyword>
<dbReference type="AlphaFoldDB" id="A0A4R3MQ73"/>
<feature type="domain" description="B12-binding" evidence="4">
    <location>
        <begin position="175"/>
        <end position="299"/>
    </location>
</feature>
<evidence type="ECO:0000313" key="6">
    <source>
        <dbReference type="Proteomes" id="UP000294902"/>
    </source>
</evidence>
<evidence type="ECO:0000313" key="5">
    <source>
        <dbReference type="EMBL" id="TCT16016.1"/>
    </source>
</evidence>
<name>A0A4R3MQ73_9FIRM</name>
<dbReference type="GO" id="GO:0046653">
    <property type="term" value="P:tetrahydrofolate metabolic process"/>
    <property type="evidence" value="ECO:0007669"/>
    <property type="project" value="TreeGrafter"/>
</dbReference>
<organism evidence="5 6">
    <name type="scientific">Natranaerovirga pectinivora</name>
    <dbReference type="NCBI Taxonomy" id="682400"/>
    <lineage>
        <taxon>Bacteria</taxon>
        <taxon>Bacillati</taxon>
        <taxon>Bacillota</taxon>
        <taxon>Clostridia</taxon>
        <taxon>Lachnospirales</taxon>
        <taxon>Natranaerovirgaceae</taxon>
        <taxon>Natranaerovirga</taxon>
    </lineage>
</organism>
<proteinExistence type="predicted"/>
<dbReference type="InterPro" id="IPR006158">
    <property type="entry name" value="Cobalamin-bd"/>
</dbReference>
<dbReference type="InterPro" id="IPR001387">
    <property type="entry name" value="Cro/C1-type_HTH"/>
</dbReference>
<dbReference type="Pfam" id="PF02310">
    <property type="entry name" value="B12-binding"/>
    <property type="match status" value="1"/>
</dbReference>
<keyword evidence="1" id="KW-0479">Metal-binding</keyword>
<dbReference type="PANTHER" id="PTHR45833:SF1">
    <property type="entry name" value="METHIONINE SYNTHASE"/>
    <property type="match status" value="1"/>
</dbReference>
<comment type="caution">
    <text evidence="5">The sequence shown here is derived from an EMBL/GenBank/DDBJ whole genome shotgun (WGS) entry which is preliminary data.</text>
</comment>
<reference evidence="5 6" key="1">
    <citation type="submission" date="2019-03" db="EMBL/GenBank/DDBJ databases">
        <title>Genomic Encyclopedia of Type Strains, Phase IV (KMG-IV): sequencing the most valuable type-strain genomes for metagenomic binning, comparative biology and taxonomic classification.</title>
        <authorList>
            <person name="Goeker M."/>
        </authorList>
    </citation>
    <scope>NUCLEOTIDE SEQUENCE [LARGE SCALE GENOMIC DNA]</scope>
    <source>
        <strain evidence="5 6">DSM 24629</strain>
    </source>
</reference>
<dbReference type="InterPro" id="IPR036724">
    <property type="entry name" value="Cobalamin-bd_sf"/>
</dbReference>
<dbReference type="SUPFAM" id="SSF47413">
    <property type="entry name" value="lambda repressor-like DNA-binding domains"/>
    <property type="match status" value="1"/>
</dbReference>
<dbReference type="OrthoDB" id="5756833at2"/>
<accession>A0A4R3MQ73</accession>
<dbReference type="Pfam" id="PF02607">
    <property type="entry name" value="B12-binding_2"/>
    <property type="match status" value="1"/>
</dbReference>
<dbReference type="SUPFAM" id="SSF52242">
    <property type="entry name" value="Cobalamin (vitamin B12)-binding domain"/>
    <property type="match status" value="1"/>
</dbReference>